<sequence>MRKWRNYRKNIFNN</sequence>
<organism evidence="1 2">
    <name type="scientific">Euroglyphus maynei</name>
    <name type="common">Mayne's house dust mite</name>
    <dbReference type="NCBI Taxonomy" id="6958"/>
    <lineage>
        <taxon>Eukaryota</taxon>
        <taxon>Metazoa</taxon>
        <taxon>Ecdysozoa</taxon>
        <taxon>Arthropoda</taxon>
        <taxon>Chelicerata</taxon>
        <taxon>Arachnida</taxon>
        <taxon>Acari</taxon>
        <taxon>Acariformes</taxon>
        <taxon>Sarcoptiformes</taxon>
        <taxon>Astigmata</taxon>
        <taxon>Psoroptidia</taxon>
        <taxon>Analgoidea</taxon>
        <taxon>Pyroglyphidae</taxon>
        <taxon>Pyroglyphinae</taxon>
        <taxon>Euroglyphus</taxon>
    </lineage>
</organism>
<dbReference type="Proteomes" id="UP000194236">
    <property type="component" value="Unassembled WGS sequence"/>
</dbReference>
<evidence type="ECO:0000313" key="2">
    <source>
        <dbReference type="Proteomes" id="UP000194236"/>
    </source>
</evidence>
<accession>A0A1Y3AX79</accession>
<evidence type="ECO:0000313" key="1">
    <source>
        <dbReference type="EMBL" id="OTF72233.1"/>
    </source>
</evidence>
<comment type="caution">
    <text evidence="1">The sequence shown here is derived from an EMBL/GenBank/DDBJ whole genome shotgun (WGS) entry which is preliminary data.</text>
</comment>
<gene>
    <name evidence="1" type="ORF">BLA29_013480</name>
</gene>
<keyword evidence="2" id="KW-1185">Reference proteome</keyword>
<dbReference type="EMBL" id="MUJZ01057213">
    <property type="protein sequence ID" value="OTF72233.1"/>
    <property type="molecule type" value="Genomic_DNA"/>
</dbReference>
<name>A0A1Y3AX79_EURMA</name>
<proteinExistence type="predicted"/>
<reference evidence="1 2" key="1">
    <citation type="submission" date="2017-03" db="EMBL/GenBank/DDBJ databases">
        <title>Genome Survey of Euroglyphus maynei.</title>
        <authorList>
            <person name="Arlian L.G."/>
            <person name="Morgan M.S."/>
            <person name="Rider S.D."/>
        </authorList>
    </citation>
    <scope>NUCLEOTIDE SEQUENCE [LARGE SCALE GENOMIC DNA]</scope>
    <source>
        <strain evidence="1">Arlian Lab</strain>
        <tissue evidence="1">Whole body</tissue>
    </source>
</reference>
<protein>
    <submittedName>
        <fullName evidence="1">Uncharacterized protein</fullName>
    </submittedName>
</protein>